<dbReference type="AlphaFoldDB" id="A0A1H9HD69"/>
<feature type="transmembrane region" description="Helical" evidence="9">
    <location>
        <begin position="150"/>
        <end position="169"/>
    </location>
</feature>
<protein>
    <recommendedName>
        <fullName evidence="3">histidine kinase</fullName>
        <ecNumber evidence="3">2.7.13.3</ecNumber>
    </recommendedName>
</protein>
<dbReference type="SMART" id="SM00304">
    <property type="entry name" value="HAMP"/>
    <property type="match status" value="1"/>
</dbReference>
<dbReference type="Proteomes" id="UP000199647">
    <property type="component" value="Unassembled WGS sequence"/>
</dbReference>
<dbReference type="PROSITE" id="PS50885">
    <property type="entry name" value="HAMP"/>
    <property type="match status" value="1"/>
</dbReference>
<feature type="domain" description="Histidine kinase" evidence="10">
    <location>
        <begin position="239"/>
        <end position="451"/>
    </location>
</feature>
<evidence type="ECO:0000256" key="4">
    <source>
        <dbReference type="ARBA" id="ARBA00022553"/>
    </source>
</evidence>
<evidence type="ECO:0000313" key="12">
    <source>
        <dbReference type="EMBL" id="SEQ60252.1"/>
    </source>
</evidence>
<comment type="subcellular location">
    <subcellularLocation>
        <location evidence="2">Membrane</location>
    </subcellularLocation>
</comment>
<dbReference type="InterPro" id="IPR050980">
    <property type="entry name" value="2C_sensor_his_kinase"/>
</dbReference>
<dbReference type="GO" id="GO:0004673">
    <property type="term" value="F:protein histidine kinase activity"/>
    <property type="evidence" value="ECO:0007669"/>
    <property type="project" value="UniProtKB-EC"/>
</dbReference>
<dbReference type="Pfam" id="PF02518">
    <property type="entry name" value="HATPase_c"/>
    <property type="match status" value="1"/>
</dbReference>
<dbReference type="SUPFAM" id="SSF55874">
    <property type="entry name" value="ATPase domain of HSP90 chaperone/DNA topoisomerase II/histidine kinase"/>
    <property type="match status" value="1"/>
</dbReference>
<proteinExistence type="predicted"/>
<dbReference type="EMBL" id="FOFG01000006">
    <property type="protein sequence ID" value="SEQ60252.1"/>
    <property type="molecule type" value="Genomic_DNA"/>
</dbReference>
<dbReference type="GO" id="GO:0016020">
    <property type="term" value="C:membrane"/>
    <property type="evidence" value="ECO:0007669"/>
    <property type="project" value="UniProtKB-SubCell"/>
</dbReference>
<sequence>MFLTIVFFTLAELLIYIPSVANFWNTWLQERLDSASLASLVDSAAPGMEIPPELERRMLDMIGVEGIASFADNRSWVMGQDNLSADVVAEYDLPLVTPLNSMMAAVSTLFSSGDQLMIVRGQPPAGHERFEIILRRSELRDAMLVYSRHILVLSLIISAVTGILIYLALQQIIVRPMQRLTDRIIAFSSAPEEGRVEQPSGRRDEIGLAEERFVEMQSALRQTLSERRHLASLGLAVSKINHDLRNILAPAQLFSDRLSSAQDPVARRFAPKVVRAIDRAIGYTSTVMAYGQAREEEPNRHLLSLSRLAEDAADVIGLTSQSRITWDNNVSPDLEIDADPEQFFRVLMNLLRNAADALESGDDPAVIRRIWIEGERQAGIVTFRICDTGPGVPPRAKERLFEPFHGSVRPGGTGLGLPIAAEIVRAHDGRIALIERQGAGAVFEVTIPDRAVRTEQRRAVNRSAKEAF</sequence>
<evidence type="ECO:0000313" key="13">
    <source>
        <dbReference type="Proteomes" id="UP000199647"/>
    </source>
</evidence>
<keyword evidence="7 12" id="KW-0418">Kinase</keyword>
<keyword evidence="9" id="KW-0812">Transmembrane</keyword>
<dbReference type="PRINTS" id="PR00344">
    <property type="entry name" value="BCTRLSENSOR"/>
</dbReference>
<keyword evidence="13" id="KW-1185">Reference proteome</keyword>
<evidence type="ECO:0000256" key="6">
    <source>
        <dbReference type="ARBA" id="ARBA00022741"/>
    </source>
</evidence>
<dbReference type="Gene3D" id="3.30.565.10">
    <property type="entry name" value="Histidine kinase-like ATPase, C-terminal domain"/>
    <property type="match status" value="1"/>
</dbReference>
<organism evidence="12 13">
    <name type="scientific">Faunimonas pinastri</name>
    <dbReference type="NCBI Taxonomy" id="1855383"/>
    <lineage>
        <taxon>Bacteria</taxon>
        <taxon>Pseudomonadati</taxon>
        <taxon>Pseudomonadota</taxon>
        <taxon>Alphaproteobacteria</taxon>
        <taxon>Hyphomicrobiales</taxon>
        <taxon>Afifellaceae</taxon>
        <taxon>Faunimonas</taxon>
    </lineage>
</organism>
<evidence type="ECO:0000259" key="11">
    <source>
        <dbReference type="PROSITE" id="PS50885"/>
    </source>
</evidence>
<evidence type="ECO:0000256" key="8">
    <source>
        <dbReference type="ARBA" id="ARBA00022840"/>
    </source>
</evidence>
<keyword evidence="4" id="KW-0597">Phosphoprotein</keyword>
<dbReference type="PROSITE" id="PS50109">
    <property type="entry name" value="HIS_KIN"/>
    <property type="match status" value="1"/>
</dbReference>
<evidence type="ECO:0000256" key="3">
    <source>
        <dbReference type="ARBA" id="ARBA00012438"/>
    </source>
</evidence>
<feature type="domain" description="HAMP" evidence="11">
    <location>
        <begin position="171"/>
        <end position="225"/>
    </location>
</feature>
<keyword evidence="6" id="KW-0547">Nucleotide-binding</keyword>
<evidence type="ECO:0000259" key="10">
    <source>
        <dbReference type="PROSITE" id="PS50109"/>
    </source>
</evidence>
<dbReference type="EC" id="2.7.13.3" evidence="3"/>
<dbReference type="InterPro" id="IPR005467">
    <property type="entry name" value="His_kinase_dom"/>
</dbReference>
<evidence type="ECO:0000256" key="1">
    <source>
        <dbReference type="ARBA" id="ARBA00000085"/>
    </source>
</evidence>
<dbReference type="Gene3D" id="6.10.340.10">
    <property type="match status" value="1"/>
</dbReference>
<reference evidence="12 13" key="1">
    <citation type="submission" date="2016-10" db="EMBL/GenBank/DDBJ databases">
        <authorList>
            <person name="de Groot N.N."/>
        </authorList>
    </citation>
    <scope>NUCLEOTIDE SEQUENCE [LARGE SCALE GENOMIC DNA]</scope>
    <source>
        <strain evidence="12 13">A52C2</strain>
    </source>
</reference>
<dbReference type="InterPro" id="IPR036890">
    <property type="entry name" value="HATPase_C_sf"/>
</dbReference>
<dbReference type="InterPro" id="IPR003594">
    <property type="entry name" value="HATPase_dom"/>
</dbReference>
<dbReference type="SMART" id="SM00387">
    <property type="entry name" value="HATPase_c"/>
    <property type="match status" value="1"/>
</dbReference>
<keyword evidence="8" id="KW-0067">ATP-binding</keyword>
<gene>
    <name evidence="12" type="ORF">SAMN05216548_1065</name>
</gene>
<name>A0A1H9HD69_9HYPH</name>
<keyword evidence="5" id="KW-0808">Transferase</keyword>
<dbReference type="InterPro" id="IPR003660">
    <property type="entry name" value="HAMP_dom"/>
</dbReference>
<dbReference type="GO" id="GO:0005524">
    <property type="term" value="F:ATP binding"/>
    <property type="evidence" value="ECO:0007669"/>
    <property type="project" value="UniProtKB-KW"/>
</dbReference>
<evidence type="ECO:0000256" key="5">
    <source>
        <dbReference type="ARBA" id="ARBA00022679"/>
    </source>
</evidence>
<dbReference type="PANTHER" id="PTHR44936:SF10">
    <property type="entry name" value="SENSOR PROTEIN RSTB"/>
    <property type="match status" value="1"/>
</dbReference>
<comment type="catalytic activity">
    <reaction evidence="1">
        <text>ATP + protein L-histidine = ADP + protein N-phospho-L-histidine.</text>
        <dbReference type="EC" id="2.7.13.3"/>
    </reaction>
</comment>
<evidence type="ECO:0000256" key="9">
    <source>
        <dbReference type="SAM" id="Phobius"/>
    </source>
</evidence>
<evidence type="ECO:0000256" key="2">
    <source>
        <dbReference type="ARBA" id="ARBA00004370"/>
    </source>
</evidence>
<dbReference type="InterPro" id="IPR004358">
    <property type="entry name" value="Sig_transdc_His_kin-like_C"/>
</dbReference>
<evidence type="ECO:0000256" key="7">
    <source>
        <dbReference type="ARBA" id="ARBA00022777"/>
    </source>
</evidence>
<dbReference type="PANTHER" id="PTHR44936">
    <property type="entry name" value="SENSOR PROTEIN CREC"/>
    <property type="match status" value="1"/>
</dbReference>
<keyword evidence="9" id="KW-1133">Transmembrane helix</keyword>
<feature type="transmembrane region" description="Helical" evidence="9">
    <location>
        <begin position="6"/>
        <end position="24"/>
    </location>
</feature>
<keyword evidence="9" id="KW-0472">Membrane</keyword>
<dbReference type="STRING" id="1855383.SAMN05216548_1065"/>
<dbReference type="GO" id="GO:0007165">
    <property type="term" value="P:signal transduction"/>
    <property type="evidence" value="ECO:0007669"/>
    <property type="project" value="InterPro"/>
</dbReference>
<accession>A0A1H9HD69</accession>